<gene>
    <name evidence="5" type="ORF">I6G66_08060</name>
</gene>
<evidence type="ECO:0000313" key="5">
    <source>
        <dbReference type="EMBL" id="QPS09944.1"/>
    </source>
</evidence>
<evidence type="ECO:0000256" key="1">
    <source>
        <dbReference type="ARBA" id="ARBA00023015"/>
    </source>
</evidence>
<organism evidence="5 6">
    <name type="scientific">Delftia acidovorans</name>
    <name type="common">Pseudomonas acidovorans</name>
    <name type="synonym">Comamonas acidovorans</name>
    <dbReference type="NCBI Taxonomy" id="80866"/>
    <lineage>
        <taxon>Bacteria</taxon>
        <taxon>Pseudomonadati</taxon>
        <taxon>Pseudomonadota</taxon>
        <taxon>Betaproteobacteria</taxon>
        <taxon>Burkholderiales</taxon>
        <taxon>Comamonadaceae</taxon>
        <taxon>Delftia</taxon>
    </lineage>
</organism>
<dbReference type="PROSITE" id="PS50995">
    <property type="entry name" value="HTH_MARR_2"/>
    <property type="match status" value="1"/>
</dbReference>
<reference evidence="5 6" key="1">
    <citation type="submission" date="2020-12" db="EMBL/GenBank/DDBJ databases">
        <title>FDA dAtabase for Regulatory Grade micrObial Sequences (FDA-ARGOS): Supporting development and validation of Infectious Disease Dx tests.</title>
        <authorList>
            <person name="Sproer C."/>
            <person name="Gronow S."/>
            <person name="Severitt S."/>
            <person name="Schroder I."/>
            <person name="Tallon L."/>
            <person name="Sadzewicz L."/>
            <person name="Zhao X."/>
            <person name="Boylan J."/>
            <person name="Ott S."/>
            <person name="Bowen H."/>
            <person name="Vavikolanu K."/>
            <person name="Mehta A."/>
            <person name="Aluvathingal J."/>
            <person name="Nadendla S."/>
            <person name="Lowell S."/>
            <person name="Myers T."/>
            <person name="Yan Y."/>
            <person name="Sichtig H."/>
        </authorList>
    </citation>
    <scope>NUCLEOTIDE SEQUENCE [LARGE SCALE GENOMIC DNA]</scope>
    <source>
        <strain evidence="5 6">FDAARGOS_909</strain>
    </source>
</reference>
<dbReference type="Pfam" id="PF12802">
    <property type="entry name" value="MarR_2"/>
    <property type="match status" value="1"/>
</dbReference>
<dbReference type="EMBL" id="CP065668">
    <property type="protein sequence ID" value="QPS09944.1"/>
    <property type="molecule type" value="Genomic_DNA"/>
</dbReference>
<dbReference type="GO" id="GO:0003677">
    <property type="term" value="F:DNA binding"/>
    <property type="evidence" value="ECO:0007669"/>
    <property type="project" value="UniProtKB-KW"/>
</dbReference>
<dbReference type="AlphaFoldDB" id="A0A7T2S6P2"/>
<evidence type="ECO:0000259" key="4">
    <source>
        <dbReference type="PROSITE" id="PS50995"/>
    </source>
</evidence>
<evidence type="ECO:0000313" key="6">
    <source>
        <dbReference type="Proteomes" id="UP000594778"/>
    </source>
</evidence>
<evidence type="ECO:0000256" key="2">
    <source>
        <dbReference type="ARBA" id="ARBA00023125"/>
    </source>
</evidence>
<evidence type="ECO:0000256" key="3">
    <source>
        <dbReference type="ARBA" id="ARBA00023163"/>
    </source>
</evidence>
<dbReference type="InterPro" id="IPR036390">
    <property type="entry name" value="WH_DNA-bd_sf"/>
</dbReference>
<accession>A0A7T2S6P2</accession>
<dbReference type="GO" id="GO:0003700">
    <property type="term" value="F:DNA-binding transcription factor activity"/>
    <property type="evidence" value="ECO:0007669"/>
    <property type="project" value="InterPro"/>
</dbReference>
<keyword evidence="2" id="KW-0238">DNA-binding</keyword>
<proteinExistence type="predicted"/>
<dbReference type="SMART" id="SM00347">
    <property type="entry name" value="HTH_MARR"/>
    <property type="match status" value="1"/>
</dbReference>
<dbReference type="PANTHER" id="PTHR42756:SF1">
    <property type="entry name" value="TRANSCRIPTIONAL REPRESSOR OF EMRAB OPERON"/>
    <property type="match status" value="1"/>
</dbReference>
<dbReference type="InterPro" id="IPR036388">
    <property type="entry name" value="WH-like_DNA-bd_sf"/>
</dbReference>
<keyword evidence="3" id="KW-0804">Transcription</keyword>
<dbReference type="Gene3D" id="1.10.10.10">
    <property type="entry name" value="Winged helix-like DNA-binding domain superfamily/Winged helix DNA-binding domain"/>
    <property type="match status" value="1"/>
</dbReference>
<dbReference type="PANTHER" id="PTHR42756">
    <property type="entry name" value="TRANSCRIPTIONAL REGULATOR, MARR"/>
    <property type="match status" value="1"/>
</dbReference>
<feature type="domain" description="HTH marR-type" evidence="4">
    <location>
        <begin position="1"/>
        <end position="160"/>
    </location>
</feature>
<keyword evidence="1" id="KW-0805">Transcription regulation</keyword>
<dbReference type="RefSeq" id="WP_183018899.1">
    <property type="nucleotide sequence ID" value="NZ_CP065668.1"/>
</dbReference>
<dbReference type="SUPFAM" id="SSF46785">
    <property type="entry name" value="Winged helix' DNA-binding domain"/>
    <property type="match status" value="1"/>
</dbReference>
<dbReference type="InterPro" id="IPR000835">
    <property type="entry name" value="HTH_MarR-typ"/>
</dbReference>
<protein>
    <submittedName>
        <fullName evidence="5">Winged helix-turn-helix transcriptional regulator</fullName>
    </submittedName>
</protein>
<name>A0A7T2S6P2_DELAC</name>
<sequence length="172" mass="18924">MFELKDLPSPETLAEFGQRYGNPDVGGLHAWLTWASATNEMLEAFEANLAREGLSQTPFFVLLLLKRNPDGLTIGALADGVAVASQTMTRAINKMAAATLCTKHADPEDGRSSIVRLAPKGDEALSKVLPRHYAWVASFMGHFDEKERKTLVNLMMKVSPALRKIRLEDELG</sequence>
<dbReference type="Proteomes" id="UP000594778">
    <property type="component" value="Chromosome"/>
</dbReference>